<reference evidence="2 3" key="1">
    <citation type="submission" date="2024-02" db="EMBL/GenBank/DDBJ databases">
        <authorList>
            <person name="Chen Y."/>
            <person name="Shah S."/>
            <person name="Dougan E. K."/>
            <person name="Thang M."/>
            <person name="Chan C."/>
        </authorList>
    </citation>
    <scope>NUCLEOTIDE SEQUENCE [LARGE SCALE GENOMIC DNA]</scope>
</reference>
<gene>
    <name evidence="2" type="ORF">SCF082_LOCUS40325</name>
</gene>
<protein>
    <submittedName>
        <fullName evidence="2">Uncharacterized protein</fullName>
    </submittedName>
</protein>
<comment type="caution">
    <text evidence="2">The sequence shown here is derived from an EMBL/GenBank/DDBJ whole genome shotgun (WGS) entry which is preliminary data.</text>
</comment>
<feature type="transmembrane region" description="Helical" evidence="1">
    <location>
        <begin position="167"/>
        <end position="185"/>
    </location>
</feature>
<keyword evidence="1" id="KW-0812">Transmembrane</keyword>
<evidence type="ECO:0000313" key="2">
    <source>
        <dbReference type="EMBL" id="CAK9085102.1"/>
    </source>
</evidence>
<organism evidence="2 3">
    <name type="scientific">Durusdinium trenchii</name>
    <dbReference type="NCBI Taxonomy" id="1381693"/>
    <lineage>
        <taxon>Eukaryota</taxon>
        <taxon>Sar</taxon>
        <taxon>Alveolata</taxon>
        <taxon>Dinophyceae</taxon>
        <taxon>Suessiales</taxon>
        <taxon>Symbiodiniaceae</taxon>
        <taxon>Durusdinium</taxon>
    </lineage>
</organism>
<accession>A0ABP0QDN9</accession>
<feature type="transmembrane region" description="Helical" evidence="1">
    <location>
        <begin position="63"/>
        <end position="86"/>
    </location>
</feature>
<proteinExistence type="predicted"/>
<dbReference type="Proteomes" id="UP001642464">
    <property type="component" value="Unassembled WGS sequence"/>
</dbReference>
<dbReference type="EMBL" id="CAXAMM010039241">
    <property type="protein sequence ID" value="CAK9085102.1"/>
    <property type="molecule type" value="Genomic_DNA"/>
</dbReference>
<name>A0ABP0QDN9_9DINO</name>
<keyword evidence="1" id="KW-0472">Membrane</keyword>
<keyword evidence="1" id="KW-1133">Transmembrane helix</keyword>
<evidence type="ECO:0000256" key="1">
    <source>
        <dbReference type="SAM" id="Phobius"/>
    </source>
</evidence>
<feature type="transmembrane region" description="Helical" evidence="1">
    <location>
        <begin position="17"/>
        <end position="43"/>
    </location>
</feature>
<evidence type="ECO:0000313" key="3">
    <source>
        <dbReference type="Proteomes" id="UP001642464"/>
    </source>
</evidence>
<sequence>MVVGFGGIGFVRWDLHLALHALCGLCILIGFGLWSTCELIGTFPELFAKDRPRWHRPLRLLQYLSWGGTWFALFAGGSGMSFQAAVRAASGWAWLPATLSFVHEDFAQICSGGSPTFSWSHYYALCQWMWMGCMHCFVACSICDSEVYFLVSKVEESGQHRSLRPPLRMVLLLGIAAAGLFRLIWNTW</sequence>
<keyword evidence="3" id="KW-1185">Reference proteome</keyword>